<evidence type="ECO:0000256" key="2">
    <source>
        <dbReference type="ARBA" id="ARBA00022857"/>
    </source>
</evidence>
<evidence type="ECO:0000256" key="6">
    <source>
        <dbReference type="ARBA" id="ARBA00066965"/>
    </source>
</evidence>
<dbReference type="GO" id="GO:0047011">
    <property type="term" value="F:2-dehydropantolactone reductase (A-specific) activity"/>
    <property type="evidence" value="ECO:0007669"/>
    <property type="project" value="UniProtKB-ARBA"/>
</dbReference>
<name>A0A9P0QMZ0_9ASCO</name>
<feature type="domain" description="NADP-dependent oxidoreductase" evidence="12">
    <location>
        <begin position="39"/>
        <end position="298"/>
    </location>
</feature>
<comment type="catalytic activity">
    <reaction evidence="5">
        <text>isatin + NADPH + H(+) = 3-hydroxyindolin-2-one + NADP(+)</text>
        <dbReference type="Rhea" id="RHEA:68608"/>
        <dbReference type="ChEBI" id="CHEBI:15378"/>
        <dbReference type="ChEBI" id="CHEBI:27539"/>
        <dbReference type="ChEBI" id="CHEBI:28536"/>
        <dbReference type="ChEBI" id="CHEBI:57783"/>
        <dbReference type="ChEBI" id="CHEBI:58349"/>
    </reaction>
</comment>
<evidence type="ECO:0000256" key="3">
    <source>
        <dbReference type="ARBA" id="ARBA00023002"/>
    </source>
</evidence>
<dbReference type="PROSITE" id="PS00062">
    <property type="entry name" value="ALDOKETO_REDUCTASE_2"/>
    <property type="match status" value="1"/>
</dbReference>
<evidence type="ECO:0000256" key="1">
    <source>
        <dbReference type="ARBA" id="ARBA00007905"/>
    </source>
</evidence>
<proteinExistence type="inferred from homology"/>
<organism evidence="13 14">
    <name type="scientific">[Candida] railenensis</name>
    <dbReference type="NCBI Taxonomy" id="45579"/>
    <lineage>
        <taxon>Eukaryota</taxon>
        <taxon>Fungi</taxon>
        <taxon>Dikarya</taxon>
        <taxon>Ascomycota</taxon>
        <taxon>Saccharomycotina</taxon>
        <taxon>Pichiomycetes</taxon>
        <taxon>Debaryomycetaceae</taxon>
        <taxon>Kurtzmaniella</taxon>
    </lineage>
</organism>
<comment type="catalytic activity">
    <reaction evidence="4">
        <text>(R)-pantolactone + NADP(+) = 2-dehydropantolactone + NADPH + H(+)</text>
        <dbReference type="Rhea" id="RHEA:18981"/>
        <dbReference type="ChEBI" id="CHEBI:15378"/>
        <dbReference type="ChEBI" id="CHEBI:16719"/>
        <dbReference type="ChEBI" id="CHEBI:18395"/>
        <dbReference type="ChEBI" id="CHEBI:57783"/>
        <dbReference type="ChEBI" id="CHEBI:58349"/>
        <dbReference type="EC" id="1.1.1.358"/>
    </reaction>
</comment>
<dbReference type="PIRSF" id="PIRSF000097">
    <property type="entry name" value="AKR"/>
    <property type="match status" value="1"/>
</dbReference>
<feature type="active site" description="Proton donor" evidence="9">
    <location>
        <position position="63"/>
    </location>
</feature>
<dbReference type="FunFam" id="3.20.20.100:FF:000002">
    <property type="entry name" value="2,5-diketo-D-gluconic acid reductase A"/>
    <property type="match status" value="1"/>
</dbReference>
<gene>
    <name evidence="13" type="ORF">CLIB1423_03S08108</name>
</gene>
<protein>
    <recommendedName>
        <fullName evidence="7">2-dehydropantolactone reductase</fullName>
        <ecNumber evidence="6">1.1.1.358</ecNumber>
    </recommendedName>
    <alternativeName>
        <fullName evidence="7">2-dehydropantolactone reductase</fullName>
    </alternativeName>
    <alternativeName>
        <fullName evidence="8">Ketopantoyl-lactone reductase</fullName>
    </alternativeName>
</protein>
<dbReference type="InterPro" id="IPR018170">
    <property type="entry name" value="Aldo/ket_reductase_CS"/>
</dbReference>
<keyword evidence="14" id="KW-1185">Reference proteome</keyword>
<dbReference type="InterPro" id="IPR044494">
    <property type="entry name" value="AKR3C2/3"/>
</dbReference>
<dbReference type="OrthoDB" id="416253at2759"/>
<dbReference type="InterPro" id="IPR036812">
    <property type="entry name" value="NAD(P)_OxRdtase_dom_sf"/>
</dbReference>
<evidence type="ECO:0000313" key="13">
    <source>
        <dbReference type="EMBL" id="CAH2351518.1"/>
    </source>
</evidence>
<dbReference type="GO" id="GO:0042180">
    <property type="term" value="P:ketone metabolic process"/>
    <property type="evidence" value="ECO:0007669"/>
    <property type="project" value="UniProtKB-ARBA"/>
</dbReference>
<dbReference type="EMBL" id="CAKXYY010000003">
    <property type="protein sequence ID" value="CAH2351518.1"/>
    <property type="molecule type" value="Genomic_DNA"/>
</dbReference>
<feature type="site" description="Lowers pKa of active site Tyr" evidence="11">
    <location>
        <position position="88"/>
    </location>
</feature>
<evidence type="ECO:0000256" key="4">
    <source>
        <dbReference type="ARBA" id="ARBA00050878"/>
    </source>
</evidence>
<accession>A0A9P0QMZ0</accession>
<dbReference type="PANTHER" id="PTHR43827:SF3">
    <property type="entry name" value="NADP-DEPENDENT OXIDOREDUCTASE DOMAIN-CONTAINING PROTEIN"/>
    <property type="match status" value="1"/>
</dbReference>
<dbReference type="PRINTS" id="PR00069">
    <property type="entry name" value="ALDKETRDTASE"/>
</dbReference>
<dbReference type="GO" id="GO:0016652">
    <property type="term" value="F:oxidoreductase activity, acting on NAD(P)H as acceptor"/>
    <property type="evidence" value="ECO:0007669"/>
    <property type="project" value="InterPro"/>
</dbReference>
<dbReference type="InterPro" id="IPR023210">
    <property type="entry name" value="NADP_OxRdtase_dom"/>
</dbReference>
<dbReference type="Proteomes" id="UP000837801">
    <property type="component" value="Unassembled WGS sequence"/>
</dbReference>
<reference evidence="13" key="1">
    <citation type="submission" date="2022-03" db="EMBL/GenBank/DDBJ databases">
        <authorList>
            <person name="Legras J.-L."/>
            <person name="Devillers H."/>
            <person name="Grondin C."/>
        </authorList>
    </citation>
    <scope>NUCLEOTIDE SEQUENCE</scope>
    <source>
        <strain evidence="13">CLIB 1423</strain>
    </source>
</reference>
<dbReference type="Gene3D" id="3.20.20.100">
    <property type="entry name" value="NADP-dependent oxidoreductase domain"/>
    <property type="match status" value="1"/>
</dbReference>
<dbReference type="PANTHER" id="PTHR43827">
    <property type="entry name" value="2,5-DIKETO-D-GLUCONIC ACID REDUCTASE"/>
    <property type="match status" value="1"/>
</dbReference>
<evidence type="ECO:0000256" key="5">
    <source>
        <dbReference type="ARBA" id="ARBA00051098"/>
    </source>
</evidence>
<dbReference type="InterPro" id="IPR020471">
    <property type="entry name" value="AKR"/>
</dbReference>
<keyword evidence="2" id="KW-0521">NADP</keyword>
<feature type="binding site" evidence="10">
    <location>
        <position position="125"/>
    </location>
    <ligand>
        <name>substrate</name>
    </ligand>
</feature>
<dbReference type="SUPFAM" id="SSF51430">
    <property type="entry name" value="NAD(P)-linked oxidoreductase"/>
    <property type="match status" value="1"/>
</dbReference>
<comment type="similarity">
    <text evidence="1">Belongs to the aldo/keto reductase family.</text>
</comment>
<evidence type="ECO:0000256" key="9">
    <source>
        <dbReference type="PIRSR" id="PIRSR000097-1"/>
    </source>
</evidence>
<sequence>MTVQAPFKTKSGIPITIGTGSGSIWKDRKRANPENKEIPKEIISTIESSLLAGFNHIDSSEAYNTYDEVRQAIESSGKKREDLWLTTKYVGGSSRWEAPSKGPRDALEIALKALNTDYIDLYLIHHPFLDPVHSYGYTIEKTWAELVSLKDSGKVREIGVSNFRVQDLERIFNIPDVKYAPVVNQIEFHPYLQDQSPGILDFSQKHNILVEAYGPLTPIFRIKDTDSGELKTDHPLVPVLEKLSSKYGKTPAQILLRYTLQRGVLPITTSSNKERQKQSIEVYEFELDTDDVEEITKKGSEYFHRGSFVGLF</sequence>
<evidence type="ECO:0000256" key="7">
    <source>
        <dbReference type="ARBA" id="ARBA00079693"/>
    </source>
</evidence>
<evidence type="ECO:0000256" key="11">
    <source>
        <dbReference type="PIRSR" id="PIRSR000097-3"/>
    </source>
</evidence>
<evidence type="ECO:0000256" key="8">
    <source>
        <dbReference type="ARBA" id="ARBA00081322"/>
    </source>
</evidence>
<dbReference type="AlphaFoldDB" id="A0A9P0QMZ0"/>
<evidence type="ECO:0000256" key="10">
    <source>
        <dbReference type="PIRSR" id="PIRSR000097-2"/>
    </source>
</evidence>
<dbReference type="CDD" id="cd19120">
    <property type="entry name" value="AKR_AKR3C2-3"/>
    <property type="match status" value="1"/>
</dbReference>
<keyword evidence="3" id="KW-0560">Oxidoreductase</keyword>
<comment type="caution">
    <text evidence="13">The sequence shown here is derived from an EMBL/GenBank/DDBJ whole genome shotgun (WGS) entry which is preliminary data.</text>
</comment>
<dbReference type="Pfam" id="PF00248">
    <property type="entry name" value="Aldo_ket_red"/>
    <property type="match status" value="1"/>
</dbReference>
<evidence type="ECO:0000259" key="12">
    <source>
        <dbReference type="Pfam" id="PF00248"/>
    </source>
</evidence>
<evidence type="ECO:0000313" key="14">
    <source>
        <dbReference type="Proteomes" id="UP000837801"/>
    </source>
</evidence>
<dbReference type="EC" id="1.1.1.358" evidence="6"/>